<proteinExistence type="predicted"/>
<reference evidence="7" key="3">
    <citation type="submission" date="2025-09" db="UniProtKB">
        <authorList>
            <consortium name="Ensembl"/>
        </authorList>
    </citation>
    <scope>IDENTIFICATION</scope>
</reference>
<dbReference type="InterPro" id="IPR015919">
    <property type="entry name" value="Cadherin-like_sf"/>
</dbReference>
<evidence type="ECO:0000313" key="8">
    <source>
        <dbReference type="Proteomes" id="UP000694405"/>
    </source>
</evidence>
<dbReference type="PROSITE" id="PS50268">
    <property type="entry name" value="CADHERIN_2"/>
    <property type="match status" value="1"/>
</dbReference>
<dbReference type="Gene3D" id="2.60.40.60">
    <property type="entry name" value="Cadherins"/>
    <property type="match status" value="1"/>
</dbReference>
<evidence type="ECO:0000256" key="2">
    <source>
        <dbReference type="ARBA" id="ARBA00022692"/>
    </source>
</evidence>
<evidence type="ECO:0000256" key="1">
    <source>
        <dbReference type="ARBA" id="ARBA00004370"/>
    </source>
</evidence>
<dbReference type="Pfam" id="PF00028">
    <property type="entry name" value="Cadherin"/>
    <property type="match status" value="1"/>
</dbReference>
<evidence type="ECO:0000256" key="5">
    <source>
        <dbReference type="SAM" id="MobiDB-lite"/>
    </source>
</evidence>
<sequence length="680" mass="73757">MPLGTLLNAVSPWQVTLRAGAELNAHWVSLYNLTLRATCPGEDKVEKQLFVWVKEGQVLHCDALFTSAGRSQGYGVAGATGLILISIPLPTPVPTPSPHSCVCPPPFSHFCPCSCPHYYPYPHSYPCLNPHPWCHLGPSHSHPGTTPQTFRLEIEVMDNKGHNCSGAVRVEVLPSEPQKAVMVPGVIGPLEVVTQVHASGDNVRYAILAPIAPTFFTINERTGNIHSTHRLEVAQEQLLVLAYNELNPADSWAKGMLCHTHNMGPELSCWLHHCRSQVSETALPGTTLVTLRCTGCKGAEGCLHYLCRALELCLIPLALAWQVSTTLDYDSKAVATLGFQFTATIVVTAEGQPPRSTRVPVLVTVTPVNEFTPVCPNDTTFTVPETAAFGSAVGLIAGTDRDYPPDSLEYSLEGGPGPDSCCPAGEIRVVGPLDSRQHRSYRLTVRLTDTHNDLDPAKRRSCLCTVTVHVQAVLDQAPVCTPEVQELWITARSGSRQPVTRLACQGSRDGATLTYSIAGGNEDGRFQLEGNSVLYLPNNLPEPRTFVLLVEVWAGSGTPRHSTAVALVVHVTPRSTPVPPSTTTQPHPQTPLKEHLVITRMEAVWHPPAWFMAVLTVSGALLLAALGCMARSLLYQGLTEGPSTFSPISTPQEQFDGRAQDPRTGRDYLFNSKTGARRWI</sequence>
<keyword evidence="2 6" id="KW-0812">Transmembrane</keyword>
<accession>A0A8V5GH59</accession>
<keyword evidence="8" id="KW-1185">Reference proteome</keyword>
<reference evidence="7" key="1">
    <citation type="submission" date="2020-03" db="EMBL/GenBank/DDBJ databases">
        <title>Melopsittacus undulatus (budgerigar) genome, bMelUnd1, maternal haplotype with Z.</title>
        <authorList>
            <person name="Gedman G."/>
            <person name="Mountcastle J."/>
            <person name="Haase B."/>
            <person name="Formenti G."/>
            <person name="Wright T."/>
            <person name="Apodaca J."/>
            <person name="Pelan S."/>
            <person name="Chow W."/>
            <person name="Rhie A."/>
            <person name="Howe K."/>
            <person name="Fedrigo O."/>
            <person name="Jarvis E.D."/>
        </authorList>
    </citation>
    <scope>NUCLEOTIDE SEQUENCE [LARGE SCALE GENOMIC DNA]</scope>
</reference>
<keyword evidence="3 6" id="KW-1133">Transmembrane helix</keyword>
<dbReference type="GO" id="GO:0007156">
    <property type="term" value="P:homophilic cell adhesion via plasma membrane adhesion molecules"/>
    <property type="evidence" value="ECO:0007669"/>
    <property type="project" value="InterPro"/>
</dbReference>
<dbReference type="SMART" id="SM00112">
    <property type="entry name" value="CA"/>
    <property type="match status" value="1"/>
</dbReference>
<protein>
    <submittedName>
        <fullName evidence="7">Uncharacterized protein</fullName>
    </submittedName>
</protein>
<dbReference type="Proteomes" id="UP000694405">
    <property type="component" value="Chromosome 9"/>
</dbReference>
<feature type="transmembrane region" description="Helical" evidence="6">
    <location>
        <begin position="609"/>
        <end position="630"/>
    </location>
</feature>
<accession>A0A8C6N6A9</accession>
<name>A0A8C6N6A9_MELUD</name>
<dbReference type="CDD" id="cd11304">
    <property type="entry name" value="Cadherin_repeat"/>
    <property type="match status" value="2"/>
</dbReference>
<dbReference type="GO" id="GO:0005509">
    <property type="term" value="F:calcium ion binding"/>
    <property type="evidence" value="ECO:0007669"/>
    <property type="project" value="UniProtKB-UniRule"/>
</dbReference>
<dbReference type="GO" id="GO:0016020">
    <property type="term" value="C:membrane"/>
    <property type="evidence" value="ECO:0007669"/>
    <property type="project" value="UniProtKB-SubCell"/>
</dbReference>
<dbReference type="PANTHER" id="PTHR24026">
    <property type="entry name" value="FAT ATYPICAL CADHERIN-RELATED"/>
    <property type="match status" value="1"/>
</dbReference>
<dbReference type="InterPro" id="IPR002126">
    <property type="entry name" value="Cadherin-like_dom"/>
</dbReference>
<feature type="compositionally biased region" description="Basic and acidic residues" evidence="5">
    <location>
        <begin position="655"/>
        <end position="666"/>
    </location>
</feature>
<evidence type="ECO:0000313" key="7">
    <source>
        <dbReference type="Ensembl" id="ENSMUNP00000000706.2"/>
    </source>
</evidence>
<comment type="subcellular location">
    <subcellularLocation>
        <location evidence="1">Membrane</location>
    </subcellularLocation>
</comment>
<organism evidence="7 8">
    <name type="scientific">Melopsittacus undulatus</name>
    <name type="common">Budgerigar</name>
    <name type="synonym">Psittacus undulatus</name>
    <dbReference type="NCBI Taxonomy" id="13146"/>
    <lineage>
        <taxon>Eukaryota</taxon>
        <taxon>Metazoa</taxon>
        <taxon>Chordata</taxon>
        <taxon>Craniata</taxon>
        <taxon>Vertebrata</taxon>
        <taxon>Euteleostomi</taxon>
        <taxon>Archelosauria</taxon>
        <taxon>Archosauria</taxon>
        <taxon>Dinosauria</taxon>
        <taxon>Saurischia</taxon>
        <taxon>Theropoda</taxon>
        <taxon>Coelurosauria</taxon>
        <taxon>Aves</taxon>
        <taxon>Neognathae</taxon>
        <taxon>Neoaves</taxon>
        <taxon>Telluraves</taxon>
        <taxon>Australaves</taxon>
        <taxon>Psittaciformes</taxon>
        <taxon>Psittaculidae</taxon>
        <taxon>Melopsittacus</taxon>
    </lineage>
</organism>
<dbReference type="SUPFAM" id="SSF49313">
    <property type="entry name" value="Cadherin-like"/>
    <property type="match status" value="2"/>
</dbReference>
<evidence type="ECO:0000256" key="3">
    <source>
        <dbReference type="ARBA" id="ARBA00022989"/>
    </source>
</evidence>
<feature type="region of interest" description="Disordered" evidence="5">
    <location>
        <begin position="645"/>
        <end position="668"/>
    </location>
</feature>
<dbReference type="AlphaFoldDB" id="A0A8C6N6A9"/>
<evidence type="ECO:0000256" key="6">
    <source>
        <dbReference type="SAM" id="Phobius"/>
    </source>
</evidence>
<reference evidence="7" key="2">
    <citation type="submission" date="2025-08" db="UniProtKB">
        <authorList>
            <consortium name="Ensembl"/>
        </authorList>
    </citation>
    <scope>IDENTIFICATION</scope>
</reference>
<evidence type="ECO:0000256" key="4">
    <source>
        <dbReference type="ARBA" id="ARBA00023136"/>
    </source>
</evidence>
<dbReference type="Ensembl" id="ENSMUNT00000000831.2">
    <property type="protein sequence ID" value="ENSMUNP00000000706.2"/>
    <property type="gene ID" value="ENSMUNG00000000659.2"/>
</dbReference>
<keyword evidence="4 6" id="KW-0472">Membrane</keyword>
<dbReference type="PANTHER" id="PTHR24026:SF133">
    <property type="entry name" value="CADHERIN-RELATED FAMILY MEMBER 2"/>
    <property type="match status" value="1"/>
</dbReference>